<dbReference type="eggNOG" id="COG1589">
    <property type="taxonomic scope" value="Bacteria"/>
</dbReference>
<evidence type="ECO:0000256" key="1">
    <source>
        <dbReference type="ARBA" id="ARBA00004370"/>
    </source>
</evidence>
<evidence type="ECO:0000256" key="8">
    <source>
        <dbReference type="ARBA" id="ARBA00023306"/>
    </source>
</evidence>
<dbReference type="OrthoDB" id="9790370at2"/>
<evidence type="ECO:0000256" key="5">
    <source>
        <dbReference type="ARBA" id="ARBA00022692"/>
    </source>
</evidence>
<feature type="transmembrane region" description="Helical" evidence="9">
    <location>
        <begin position="12"/>
        <end position="34"/>
    </location>
</feature>
<feature type="domain" description="POTRA" evidence="10">
    <location>
        <begin position="44"/>
        <end position="113"/>
    </location>
</feature>
<organism evidence="11 12">
    <name type="scientific">Ferrimonas balearica (strain DSM 9799 / CCM 4581 / KCTC 23876 / PAT)</name>
    <dbReference type="NCBI Taxonomy" id="550540"/>
    <lineage>
        <taxon>Bacteria</taxon>
        <taxon>Pseudomonadati</taxon>
        <taxon>Pseudomonadota</taxon>
        <taxon>Gammaproteobacteria</taxon>
        <taxon>Alteromonadales</taxon>
        <taxon>Ferrimonadaceae</taxon>
        <taxon>Ferrimonas</taxon>
    </lineage>
</organism>
<dbReference type="Gene3D" id="3.10.20.310">
    <property type="entry name" value="membrane protein fhac"/>
    <property type="match status" value="1"/>
</dbReference>
<dbReference type="InterPro" id="IPR005548">
    <property type="entry name" value="Cell_div_FtsQ/DivIB_C"/>
</dbReference>
<dbReference type="GeneID" id="67180601"/>
<evidence type="ECO:0000256" key="6">
    <source>
        <dbReference type="ARBA" id="ARBA00022989"/>
    </source>
</evidence>
<keyword evidence="4 9" id="KW-0132">Cell division</keyword>
<keyword evidence="7 9" id="KW-0472">Membrane</keyword>
<dbReference type="InterPro" id="IPR034746">
    <property type="entry name" value="POTRA"/>
</dbReference>
<evidence type="ECO:0000256" key="7">
    <source>
        <dbReference type="ARBA" id="ARBA00023136"/>
    </source>
</evidence>
<evidence type="ECO:0000313" key="11">
    <source>
        <dbReference type="EMBL" id="ADN74563.1"/>
    </source>
</evidence>
<comment type="subunit">
    <text evidence="9">Part of a complex composed of FtsB, FtsL and FtsQ.</text>
</comment>
<evidence type="ECO:0000256" key="2">
    <source>
        <dbReference type="ARBA" id="ARBA00022475"/>
    </source>
</evidence>
<reference evidence="11 12" key="1">
    <citation type="journal article" date="2010" name="Stand. Genomic Sci.">
        <title>Complete genome sequence of Ferrimonas balearica type strain (PAT).</title>
        <authorList>
            <person name="Nolan M."/>
            <person name="Sikorski J."/>
            <person name="Davenport K."/>
            <person name="Lucas S."/>
            <person name="Glavina Del Rio T."/>
            <person name="Tice H."/>
            <person name="Cheng J."/>
            <person name="Goodwin L."/>
            <person name="Pitluck S."/>
            <person name="Liolios K."/>
            <person name="Ivanova N."/>
            <person name="Mavromatis K."/>
            <person name="Ovchinnikova G."/>
            <person name="Pati A."/>
            <person name="Chen A."/>
            <person name="Palaniappan K."/>
            <person name="Land M."/>
            <person name="Hauser L."/>
            <person name="Chang Y."/>
            <person name="Jeffries C."/>
            <person name="Tapia R."/>
            <person name="Brettin T."/>
            <person name="Detter J."/>
            <person name="Han C."/>
            <person name="Yasawong M."/>
            <person name="Rohde M."/>
            <person name="Tindall B."/>
            <person name="Goker M."/>
            <person name="Woyke T."/>
            <person name="Bristow J."/>
            <person name="Eisen J."/>
            <person name="Markowitz V."/>
            <person name="Hugenholtz P."/>
            <person name="Kyrpides N."/>
            <person name="Klenk H."/>
            <person name="Lapidus A."/>
        </authorList>
    </citation>
    <scope>NUCLEOTIDE SEQUENCE [LARGE SCALE GENOMIC DNA]</scope>
    <source>
        <strain evidence="12">DSM 9799 / CCM 4581 / KCTC 23876 / PAT</strain>
    </source>
</reference>
<dbReference type="HAMAP" id="MF_00911">
    <property type="entry name" value="FtsQ_subfam"/>
    <property type="match status" value="1"/>
</dbReference>
<accession>E1SN64</accession>
<evidence type="ECO:0000259" key="10">
    <source>
        <dbReference type="PROSITE" id="PS51779"/>
    </source>
</evidence>
<dbReference type="KEGG" id="fbl:Fbal_0349"/>
<proteinExistence type="inferred from homology"/>
<dbReference type="PROSITE" id="PS51779">
    <property type="entry name" value="POTRA"/>
    <property type="match status" value="1"/>
</dbReference>
<dbReference type="EMBL" id="CP002209">
    <property type="protein sequence ID" value="ADN74563.1"/>
    <property type="molecule type" value="Genomic_DNA"/>
</dbReference>
<dbReference type="AlphaFoldDB" id="E1SN64"/>
<keyword evidence="3 9" id="KW-0997">Cell inner membrane</keyword>
<name>E1SN64_FERBD</name>
<dbReference type="GO" id="GO:0005886">
    <property type="term" value="C:plasma membrane"/>
    <property type="evidence" value="ECO:0007669"/>
    <property type="project" value="UniProtKB-SubCell"/>
</dbReference>
<dbReference type="Proteomes" id="UP000006683">
    <property type="component" value="Chromosome"/>
</dbReference>
<dbReference type="STRING" id="550540.Fbal_0349"/>
<dbReference type="PANTHER" id="PTHR35851">
    <property type="entry name" value="CELL DIVISION PROTEIN FTSQ"/>
    <property type="match status" value="1"/>
</dbReference>
<dbReference type="GO" id="GO:0090529">
    <property type="term" value="P:cell septum assembly"/>
    <property type="evidence" value="ECO:0007669"/>
    <property type="project" value="InterPro"/>
</dbReference>
<evidence type="ECO:0000256" key="4">
    <source>
        <dbReference type="ARBA" id="ARBA00022618"/>
    </source>
</evidence>
<sequence length="248" mass="28580">MVLAQWREIRWSLWLGLTFLFLVLIGLVQGGLWLKAFATSADQLPIEEVALMGERRFTADQEVRDALHNLETWSLFTADVGQIRDALDDLPWVDRVTVRREWPNRLRVFLVEQQPVAHWDGEGWLNDRAEPFQAPVRPGLDALPELRGPQGSASKVWQMWQQVSELLALNGHTGHSLSLSGRHAWQLVLDNGIALELGRKDTLARVQRFIDVWPELQRDGRVPERVDLRYDTGLAVRWQQNEQEKQKG</sequence>
<dbReference type="PANTHER" id="PTHR35851:SF1">
    <property type="entry name" value="CELL DIVISION PROTEIN FTSQ"/>
    <property type="match status" value="1"/>
</dbReference>
<comment type="similarity">
    <text evidence="9">Belongs to the FtsQ/DivIB family. FtsQ subfamily.</text>
</comment>
<dbReference type="GO" id="GO:0032153">
    <property type="term" value="C:cell division site"/>
    <property type="evidence" value="ECO:0007669"/>
    <property type="project" value="UniProtKB-UniRule"/>
</dbReference>
<dbReference type="InterPro" id="IPR026579">
    <property type="entry name" value="FtsQ"/>
</dbReference>
<keyword evidence="8 9" id="KW-0131">Cell cycle</keyword>
<comment type="subcellular location">
    <subcellularLocation>
        <location evidence="9">Cell inner membrane</location>
        <topology evidence="9">Single-pass type II membrane protein</topology>
    </subcellularLocation>
    <subcellularLocation>
        <location evidence="1">Membrane</location>
    </subcellularLocation>
    <text evidence="9">Localizes to the division septum.</text>
</comment>
<keyword evidence="12" id="KW-1185">Reference proteome</keyword>
<keyword evidence="2 9" id="KW-1003">Cell membrane</keyword>
<dbReference type="InterPro" id="IPR045335">
    <property type="entry name" value="FtsQ_C_sf"/>
</dbReference>
<dbReference type="InterPro" id="IPR013685">
    <property type="entry name" value="POTRA_FtsQ_type"/>
</dbReference>
<evidence type="ECO:0000313" key="12">
    <source>
        <dbReference type="Proteomes" id="UP000006683"/>
    </source>
</evidence>
<keyword evidence="6 9" id="KW-1133">Transmembrane helix</keyword>
<protein>
    <recommendedName>
        <fullName evidence="9">Cell division protein FtsQ</fullName>
    </recommendedName>
</protein>
<evidence type="ECO:0000256" key="3">
    <source>
        <dbReference type="ARBA" id="ARBA00022519"/>
    </source>
</evidence>
<dbReference type="RefSeq" id="WP_013343869.1">
    <property type="nucleotide sequence ID" value="NC_014541.1"/>
</dbReference>
<dbReference type="HOGENOM" id="CLU_064041_1_1_6"/>
<keyword evidence="5 9" id="KW-0812">Transmembrane</keyword>
<dbReference type="Pfam" id="PF03799">
    <property type="entry name" value="FtsQ_DivIB_C"/>
    <property type="match status" value="1"/>
</dbReference>
<comment type="function">
    <text evidence="9">Essential cell division protein. May link together the upstream cell division proteins, which are predominantly cytoplasmic, with the downstream cell division proteins, which are predominantly periplasmic. May control correct divisome assembly.</text>
</comment>
<dbReference type="Pfam" id="PF08478">
    <property type="entry name" value="POTRA_1"/>
    <property type="match status" value="1"/>
</dbReference>
<dbReference type="Gene3D" id="3.40.50.11690">
    <property type="entry name" value="Cell division protein FtsQ/DivIB"/>
    <property type="match status" value="1"/>
</dbReference>
<evidence type="ECO:0000256" key="9">
    <source>
        <dbReference type="HAMAP-Rule" id="MF_00911"/>
    </source>
</evidence>
<dbReference type="GO" id="GO:0043093">
    <property type="term" value="P:FtsZ-dependent cytokinesis"/>
    <property type="evidence" value="ECO:0007669"/>
    <property type="project" value="UniProtKB-UniRule"/>
</dbReference>
<gene>
    <name evidence="9" type="primary">ftsQ</name>
    <name evidence="11" type="ordered locus">Fbal_0349</name>
</gene>